<evidence type="ECO:0000259" key="4">
    <source>
        <dbReference type="Pfam" id="PF25967"/>
    </source>
</evidence>
<dbReference type="EMBL" id="QOKV01000013">
    <property type="protein sequence ID" value="KAA0683230.1"/>
    <property type="molecule type" value="Genomic_DNA"/>
</dbReference>
<organism evidence="5 6">
    <name type="scientific">Azospirillum brasilense</name>
    <dbReference type="NCBI Taxonomy" id="192"/>
    <lineage>
        <taxon>Bacteria</taxon>
        <taxon>Pseudomonadati</taxon>
        <taxon>Pseudomonadota</taxon>
        <taxon>Alphaproteobacteria</taxon>
        <taxon>Rhodospirillales</taxon>
        <taxon>Azospirillaceae</taxon>
        <taxon>Azospirillum</taxon>
    </lineage>
</organism>
<dbReference type="NCBIfam" id="TIGR01730">
    <property type="entry name" value="RND_mfp"/>
    <property type="match status" value="1"/>
</dbReference>
<proteinExistence type="inferred from homology"/>
<dbReference type="Pfam" id="PF25876">
    <property type="entry name" value="HH_MFP_RND"/>
    <property type="match status" value="1"/>
</dbReference>
<dbReference type="InterPro" id="IPR058624">
    <property type="entry name" value="MdtA-like_HH"/>
</dbReference>
<comment type="similarity">
    <text evidence="1">Belongs to the membrane fusion protein (MFP) (TC 8.A.1) family.</text>
</comment>
<feature type="domain" description="Multidrug resistance protein MdtA-like alpha-helical hairpin" evidence="2">
    <location>
        <begin position="110"/>
        <end position="179"/>
    </location>
</feature>
<dbReference type="PANTHER" id="PTHR30469">
    <property type="entry name" value="MULTIDRUG RESISTANCE PROTEIN MDTA"/>
    <property type="match status" value="1"/>
</dbReference>
<dbReference type="PANTHER" id="PTHR30469:SF38">
    <property type="entry name" value="HLYD FAMILY SECRETION PROTEIN"/>
    <property type="match status" value="1"/>
</dbReference>
<feature type="domain" description="Multidrug resistance protein MdtA-like C-terminal permuted SH3" evidence="4">
    <location>
        <begin position="298"/>
        <end position="355"/>
    </location>
</feature>
<dbReference type="InterPro" id="IPR006143">
    <property type="entry name" value="RND_pump_MFP"/>
</dbReference>
<dbReference type="InterPro" id="IPR058792">
    <property type="entry name" value="Beta-barrel_RND_2"/>
</dbReference>
<sequence>MGESVNHKRAERARRRWALFAVAPSILLAACGSGEEPAADPVRPVRVVTVIKHEGGETLSLSGQIQAQDEVNLAFRIDGRMIERLVNVGDQVEAGQAIARLDPEPARNALRTAQANLSAAMGQQTLARNDYERQATLLGQGWTTRARYDTAAQALKAAVAQVDAAQAQFDTAKDHLGYTELVADGPGTVTARGAEPGEVVAAGRMIVHLARRDGRDAVFDVPAPVFRIAPANPVVTVALTSDPAVQTMGRVREVAPQADPVTRTFTVRVGLQDPPDAMRLGSTVTGSIRTGGVGGFEIPATALTQANRQPAVWIVDQATSTVALRNIDLERYDLARVIVARGLEADEVVVTAGVQALRPGQKVRMLGAGP</sequence>
<dbReference type="Gene3D" id="2.40.30.170">
    <property type="match status" value="1"/>
</dbReference>
<dbReference type="GO" id="GO:1990281">
    <property type="term" value="C:efflux pump complex"/>
    <property type="evidence" value="ECO:0007669"/>
    <property type="project" value="TreeGrafter"/>
</dbReference>
<evidence type="ECO:0000259" key="2">
    <source>
        <dbReference type="Pfam" id="PF25876"/>
    </source>
</evidence>
<evidence type="ECO:0000313" key="5">
    <source>
        <dbReference type="EMBL" id="KAA0683230.1"/>
    </source>
</evidence>
<feature type="domain" description="CusB-like beta-barrel" evidence="3">
    <location>
        <begin position="235"/>
        <end position="289"/>
    </location>
</feature>
<dbReference type="GO" id="GO:0015562">
    <property type="term" value="F:efflux transmembrane transporter activity"/>
    <property type="evidence" value="ECO:0007669"/>
    <property type="project" value="TreeGrafter"/>
</dbReference>
<dbReference type="SUPFAM" id="SSF111369">
    <property type="entry name" value="HlyD-like secretion proteins"/>
    <property type="match status" value="1"/>
</dbReference>
<name>A0A6L3AY29_AZOBR</name>
<accession>A0A6L3AY29</accession>
<comment type="caution">
    <text evidence="5">The sequence shown here is derived from an EMBL/GenBank/DDBJ whole genome shotgun (WGS) entry which is preliminary data.</text>
</comment>
<dbReference type="Pfam" id="PF25967">
    <property type="entry name" value="RND-MFP_C"/>
    <property type="match status" value="1"/>
</dbReference>
<protein>
    <submittedName>
        <fullName evidence="5">Efflux RND transporter periplasmic adaptor subunit</fullName>
    </submittedName>
</protein>
<dbReference type="Gene3D" id="2.40.420.20">
    <property type="match status" value="1"/>
</dbReference>
<dbReference type="Pfam" id="PF25954">
    <property type="entry name" value="Beta-barrel_RND_2"/>
    <property type="match status" value="1"/>
</dbReference>
<gene>
    <name evidence="5" type="ORF">DS837_19720</name>
</gene>
<reference evidence="5 6" key="1">
    <citation type="submission" date="2018-07" db="EMBL/GenBank/DDBJ databases">
        <title>Genome sequence of Roseomonas fauriae ATCC 49958.</title>
        <authorList>
            <person name="Sant'Anna F.H."/>
            <person name="Baldani J.I."/>
            <person name="Zilli J.E."/>
            <person name="Reis V.M."/>
            <person name="Hartmann A."/>
            <person name="Cruz L."/>
            <person name="de Souza E.M."/>
            <person name="de Oliveira Pedrosa F."/>
            <person name="Passaglia L.M.P."/>
        </authorList>
    </citation>
    <scope>NUCLEOTIDE SEQUENCE [LARGE SCALE GENOMIC DNA]</scope>
    <source>
        <strain evidence="5 6">ATCC 49958</strain>
    </source>
</reference>
<dbReference type="Proteomes" id="UP000476837">
    <property type="component" value="Unassembled WGS sequence"/>
</dbReference>
<dbReference type="Gene3D" id="2.40.50.100">
    <property type="match status" value="1"/>
</dbReference>
<evidence type="ECO:0000256" key="1">
    <source>
        <dbReference type="ARBA" id="ARBA00009477"/>
    </source>
</evidence>
<evidence type="ECO:0000313" key="6">
    <source>
        <dbReference type="Proteomes" id="UP000476837"/>
    </source>
</evidence>
<dbReference type="InterPro" id="IPR058627">
    <property type="entry name" value="MdtA-like_C"/>
</dbReference>
<dbReference type="AlphaFoldDB" id="A0A6L3AY29"/>
<dbReference type="Gene3D" id="1.10.287.470">
    <property type="entry name" value="Helix hairpin bin"/>
    <property type="match status" value="1"/>
</dbReference>
<evidence type="ECO:0000259" key="3">
    <source>
        <dbReference type="Pfam" id="PF25954"/>
    </source>
</evidence>